<dbReference type="AlphaFoldDB" id="A0A5B8CQB5"/>
<dbReference type="InterPro" id="IPR007423">
    <property type="entry name" value="Sel_put"/>
</dbReference>
<dbReference type="RefSeq" id="WP_140002390.1">
    <property type="nucleotide sequence ID" value="NZ_CP040946.1"/>
</dbReference>
<accession>A0A5B8CQB5</accession>
<evidence type="ECO:0000313" key="2">
    <source>
        <dbReference type="Proteomes" id="UP000311008"/>
    </source>
</evidence>
<dbReference type="Proteomes" id="UP000311008">
    <property type="component" value="Chromosome"/>
</dbReference>
<dbReference type="OrthoDB" id="8537229at2"/>
<keyword evidence="2" id="KW-1185">Reference proteome</keyword>
<name>A0A5B8CQB5_9PROT</name>
<sequence>MHAFKQIWQRIRQLSGDDAYERYLTHYAQVHAAQPDAALPLSRAAFFKQWQEQKWTGVKRCC</sequence>
<gene>
    <name evidence="1" type="ORF">FIU01_01900</name>
</gene>
<protein>
    <submittedName>
        <fullName evidence="1">YbdD/YjiX family protein</fullName>
    </submittedName>
</protein>
<dbReference type="EMBL" id="CP040946">
    <property type="protein sequence ID" value="QDC43397.1"/>
    <property type="molecule type" value="Genomic_DNA"/>
</dbReference>
<organism evidence="1 2">
    <name type="scientific">Methylophilus medardicus</name>
    <dbReference type="NCBI Taxonomy" id="2588534"/>
    <lineage>
        <taxon>Bacteria</taxon>
        <taxon>Pseudomonadati</taxon>
        <taxon>Pseudomonadota</taxon>
        <taxon>Betaproteobacteria</taxon>
        <taxon>Nitrosomonadales</taxon>
        <taxon>Methylophilaceae</taxon>
        <taxon>Methylophilus</taxon>
    </lineage>
</organism>
<reference evidence="2" key="1">
    <citation type="journal article" date="2019" name="ISME J.">
        <title>Evolution in action: habitat transition from sediment to the pelagial leads to genome streamlining in Methylophilaceae.</title>
        <authorList>
            <person name="Salcher M."/>
            <person name="Schaefle D."/>
            <person name="Kaspar M."/>
            <person name="Neuenschwander S.M."/>
            <person name="Ghai R."/>
        </authorList>
    </citation>
    <scope>NUCLEOTIDE SEQUENCE [LARGE SCALE GENOMIC DNA]</scope>
    <source>
        <strain evidence="2">MMS-M-51</strain>
    </source>
</reference>
<dbReference type="KEGG" id="mmec:FIU01_01900"/>
<evidence type="ECO:0000313" key="1">
    <source>
        <dbReference type="EMBL" id="QDC43397.1"/>
    </source>
</evidence>
<dbReference type="Pfam" id="PF04328">
    <property type="entry name" value="Sel_put"/>
    <property type="match status" value="1"/>
</dbReference>
<proteinExistence type="predicted"/>